<keyword evidence="3" id="KW-0812">Transmembrane</keyword>
<name>A0A7K9UCT0_9AVES</name>
<comment type="caution">
    <text evidence="13">The sequence shown here is derived from an EMBL/GenBank/DDBJ whole genome shotgun (WGS) entry which is preliminary data.</text>
</comment>
<reference evidence="13 14" key="1">
    <citation type="submission" date="2019-09" db="EMBL/GenBank/DDBJ databases">
        <title>Bird 10,000 Genomes (B10K) Project - Family phase.</title>
        <authorList>
            <person name="Zhang G."/>
        </authorList>
    </citation>
    <scope>NUCLEOTIDE SEQUENCE [LARGE SCALE GENOMIC DNA]</scope>
    <source>
        <strain evidence="13">B10K-DU-001-61</strain>
        <tissue evidence="13">Muscle</tissue>
    </source>
</reference>
<keyword evidence="14" id="KW-1185">Reference proteome</keyword>
<dbReference type="GO" id="GO:0005886">
    <property type="term" value="C:plasma membrane"/>
    <property type="evidence" value="ECO:0007669"/>
    <property type="project" value="UniProtKB-SubCell"/>
</dbReference>
<feature type="domain" description="Cadherin" evidence="12">
    <location>
        <begin position="106"/>
        <end position="210"/>
    </location>
</feature>
<keyword evidence="7" id="KW-0130">Cell adhesion</keyword>
<evidence type="ECO:0000256" key="7">
    <source>
        <dbReference type="ARBA" id="ARBA00022889"/>
    </source>
</evidence>
<evidence type="ECO:0000259" key="12">
    <source>
        <dbReference type="PROSITE" id="PS50268"/>
    </source>
</evidence>
<dbReference type="PROSITE" id="PS00232">
    <property type="entry name" value="CADHERIN_1"/>
    <property type="match status" value="2"/>
</dbReference>
<dbReference type="PANTHER" id="PTHR24028">
    <property type="entry name" value="CADHERIN-87A"/>
    <property type="match status" value="1"/>
</dbReference>
<dbReference type="InterPro" id="IPR002126">
    <property type="entry name" value="Cadherin-like_dom"/>
</dbReference>
<accession>A0A7K9UCT0</accession>
<dbReference type="SUPFAM" id="SSF49313">
    <property type="entry name" value="Cadherin-like"/>
    <property type="match status" value="4"/>
</dbReference>
<sequence>IPETSDPGSRFPLEGAEDLDVGSNGIQVYSIAPENEYFSVSSGSRSEGDKYLELVLEKPLDREEQEEQSEVSFSLIAVDGGSPPRSGTTQIRIVVLDVNDNAPVFSQERYVGRVLENTPEGSVVLSVVATDRDVGVNGDISYQFSHVIDQSDSVFMIDPRTGEIKIAKPLDFEMAENHELSVRATDGGGLSAICKVLVEVVDVNDNAPELVVSSFSSPLPENTLPGTVVALFTVRDRDAGANGKVSCALEDPLSFALRPAYKNYYELVTVSMLDREETARYILTVVAADSGSPPLTTTQTFTVDISDVNDNAPVFNQTSYTMYVSENNVPMVLIGAVRASDADVGPNAKVTYS</sequence>
<dbReference type="CDD" id="cd11304">
    <property type="entry name" value="Cadherin_repeat"/>
    <property type="match status" value="4"/>
</dbReference>
<feature type="domain" description="Cadherin" evidence="12">
    <location>
        <begin position="1"/>
        <end position="105"/>
    </location>
</feature>
<evidence type="ECO:0000256" key="1">
    <source>
        <dbReference type="ARBA" id="ARBA00004251"/>
    </source>
</evidence>
<keyword evidence="9" id="KW-0472">Membrane</keyword>
<dbReference type="PROSITE" id="PS50268">
    <property type="entry name" value="CADHERIN_2"/>
    <property type="match status" value="3"/>
</dbReference>
<dbReference type="SMART" id="SM00112">
    <property type="entry name" value="CA"/>
    <property type="match status" value="3"/>
</dbReference>
<dbReference type="OrthoDB" id="6252479at2759"/>
<keyword evidence="8" id="KW-1133">Transmembrane helix</keyword>
<proteinExistence type="predicted"/>
<dbReference type="InterPro" id="IPR050174">
    <property type="entry name" value="Protocadherin/Cadherin-CA"/>
</dbReference>
<organism evidence="13 14">
    <name type="scientific">Chloroceryle aenea</name>
    <name type="common">American pygmy kingfisher</name>
    <dbReference type="NCBI Taxonomy" id="176938"/>
    <lineage>
        <taxon>Eukaryota</taxon>
        <taxon>Metazoa</taxon>
        <taxon>Chordata</taxon>
        <taxon>Craniata</taxon>
        <taxon>Vertebrata</taxon>
        <taxon>Euteleostomi</taxon>
        <taxon>Archelosauria</taxon>
        <taxon>Archosauria</taxon>
        <taxon>Dinosauria</taxon>
        <taxon>Saurischia</taxon>
        <taxon>Theropoda</taxon>
        <taxon>Coelurosauria</taxon>
        <taxon>Aves</taxon>
        <taxon>Neognathae</taxon>
        <taxon>Neoaves</taxon>
        <taxon>Telluraves</taxon>
        <taxon>Coraciimorphae</taxon>
        <taxon>Coraciiformes</taxon>
        <taxon>Cerylidae</taxon>
        <taxon>Chloroceryle</taxon>
    </lineage>
</organism>
<feature type="non-terminal residue" evidence="13">
    <location>
        <position position="1"/>
    </location>
</feature>
<evidence type="ECO:0000256" key="11">
    <source>
        <dbReference type="PROSITE-ProRule" id="PRU00043"/>
    </source>
</evidence>
<keyword evidence="2" id="KW-1003">Cell membrane</keyword>
<feature type="domain" description="Cadherin" evidence="12">
    <location>
        <begin position="211"/>
        <end position="315"/>
    </location>
</feature>
<dbReference type="Proteomes" id="UP000579406">
    <property type="component" value="Unassembled WGS sequence"/>
</dbReference>
<dbReference type="AlphaFoldDB" id="A0A7K9UCT0"/>
<evidence type="ECO:0000256" key="10">
    <source>
        <dbReference type="ARBA" id="ARBA00023180"/>
    </source>
</evidence>
<dbReference type="InterPro" id="IPR015919">
    <property type="entry name" value="Cadherin-like_sf"/>
</dbReference>
<dbReference type="FunFam" id="2.60.40.60:FF:000003">
    <property type="entry name" value="Protocadherin alpha 2"/>
    <property type="match status" value="1"/>
</dbReference>
<keyword evidence="4" id="KW-0732">Signal</keyword>
<keyword evidence="5" id="KW-0677">Repeat</keyword>
<evidence type="ECO:0000313" key="13">
    <source>
        <dbReference type="EMBL" id="NXI58595.1"/>
    </source>
</evidence>
<evidence type="ECO:0000256" key="9">
    <source>
        <dbReference type="ARBA" id="ARBA00023136"/>
    </source>
</evidence>
<evidence type="ECO:0000256" key="2">
    <source>
        <dbReference type="ARBA" id="ARBA00022475"/>
    </source>
</evidence>
<evidence type="ECO:0000256" key="4">
    <source>
        <dbReference type="ARBA" id="ARBA00022729"/>
    </source>
</evidence>
<dbReference type="FunFam" id="2.60.40.60:FF:000007">
    <property type="entry name" value="Protocadherin alpha 2"/>
    <property type="match status" value="1"/>
</dbReference>
<keyword evidence="10" id="KW-0325">Glycoprotein</keyword>
<dbReference type="Gene3D" id="2.60.40.60">
    <property type="entry name" value="Cadherins"/>
    <property type="match status" value="4"/>
</dbReference>
<gene>
    <name evidence="13" type="primary">Pcdhb15</name>
    <name evidence="13" type="ORF">CHLAEN_R07338</name>
</gene>
<evidence type="ECO:0000256" key="6">
    <source>
        <dbReference type="ARBA" id="ARBA00022837"/>
    </source>
</evidence>
<evidence type="ECO:0000256" key="8">
    <source>
        <dbReference type="ARBA" id="ARBA00022989"/>
    </source>
</evidence>
<evidence type="ECO:0000256" key="5">
    <source>
        <dbReference type="ARBA" id="ARBA00022737"/>
    </source>
</evidence>
<dbReference type="FunFam" id="2.60.40.60:FF:000002">
    <property type="entry name" value="Protocadherin alpha 2"/>
    <property type="match status" value="1"/>
</dbReference>
<comment type="subcellular location">
    <subcellularLocation>
        <location evidence="1">Cell membrane</location>
        <topology evidence="1">Single-pass type I membrane protein</topology>
    </subcellularLocation>
</comment>
<evidence type="ECO:0000313" key="14">
    <source>
        <dbReference type="Proteomes" id="UP000579406"/>
    </source>
</evidence>
<feature type="non-terminal residue" evidence="13">
    <location>
        <position position="353"/>
    </location>
</feature>
<dbReference type="InterPro" id="IPR020894">
    <property type="entry name" value="Cadherin_CS"/>
</dbReference>
<evidence type="ECO:0000256" key="3">
    <source>
        <dbReference type="ARBA" id="ARBA00022692"/>
    </source>
</evidence>
<dbReference type="PANTHER" id="PTHR24028:SF118">
    <property type="entry name" value="PROTOCADHERIN BETA-1"/>
    <property type="match status" value="1"/>
</dbReference>
<dbReference type="PRINTS" id="PR00205">
    <property type="entry name" value="CADHERIN"/>
</dbReference>
<protein>
    <submittedName>
        <fullName evidence="13">PCDBF protein</fullName>
    </submittedName>
</protein>
<dbReference type="GO" id="GO:0005509">
    <property type="term" value="F:calcium ion binding"/>
    <property type="evidence" value="ECO:0007669"/>
    <property type="project" value="UniProtKB-UniRule"/>
</dbReference>
<dbReference type="Pfam" id="PF00028">
    <property type="entry name" value="Cadherin"/>
    <property type="match status" value="3"/>
</dbReference>
<dbReference type="GO" id="GO:0007156">
    <property type="term" value="P:homophilic cell adhesion via plasma membrane adhesion molecules"/>
    <property type="evidence" value="ECO:0007669"/>
    <property type="project" value="InterPro"/>
</dbReference>
<dbReference type="EMBL" id="VWZY01011162">
    <property type="protein sequence ID" value="NXI58595.1"/>
    <property type="molecule type" value="Genomic_DNA"/>
</dbReference>
<keyword evidence="6 11" id="KW-0106">Calcium</keyword>